<comment type="caution">
    <text evidence="5">The sequence shown here is derived from an EMBL/GenBank/DDBJ whole genome shotgun (WGS) entry which is preliminary data.</text>
</comment>
<sequence length="76" mass="8316">MKFSEQWLRGWVNPQVSRDELVARLSMAGLEVDSVTPAAGQFSGIVVGEILATEQHPDADKLRVCQVSNGQETFQG</sequence>
<dbReference type="Gene3D" id="3.30.56.10">
    <property type="match status" value="1"/>
</dbReference>
<reference evidence="5 6" key="1">
    <citation type="journal article" date="2016" name="Front. Microbiol.">
        <title>Genomic Resource of Rice Seed Associated Bacteria.</title>
        <authorList>
            <person name="Midha S."/>
            <person name="Bansal K."/>
            <person name="Sharma S."/>
            <person name="Kumar N."/>
            <person name="Patil P.P."/>
            <person name="Chaudhry V."/>
            <person name="Patil P.B."/>
        </authorList>
    </citation>
    <scope>NUCLEOTIDE SEQUENCE [LARGE SCALE GENOMIC DNA]</scope>
    <source>
        <strain evidence="5 6">NS96</strain>
    </source>
</reference>
<evidence type="ECO:0000256" key="2">
    <source>
        <dbReference type="ARBA" id="ARBA00022884"/>
    </source>
</evidence>
<proteinExistence type="predicted"/>
<dbReference type="AlphaFoldDB" id="A0AAJ0PD56"/>
<dbReference type="Proteomes" id="UP000071644">
    <property type="component" value="Unassembled WGS sequence"/>
</dbReference>
<dbReference type="InterPro" id="IPR009061">
    <property type="entry name" value="DNA-bd_dom_put_sf"/>
</dbReference>
<evidence type="ECO:0000313" key="6">
    <source>
        <dbReference type="Proteomes" id="UP000071644"/>
    </source>
</evidence>
<dbReference type="Pfam" id="PF01588">
    <property type="entry name" value="tRNA_bind"/>
    <property type="match status" value="1"/>
</dbReference>
<accession>A0AAJ0PD56</accession>
<dbReference type="PROSITE" id="PS50886">
    <property type="entry name" value="TRBD"/>
    <property type="match status" value="1"/>
</dbReference>
<dbReference type="GO" id="GO:0000049">
    <property type="term" value="F:tRNA binding"/>
    <property type="evidence" value="ECO:0007669"/>
    <property type="project" value="UniProtKB-UniRule"/>
</dbReference>
<dbReference type="InterPro" id="IPR012340">
    <property type="entry name" value="NA-bd_OB-fold"/>
</dbReference>
<organism evidence="5 6">
    <name type="scientific">Pseudomonas parafulva</name>
    <dbReference type="NCBI Taxonomy" id="157782"/>
    <lineage>
        <taxon>Bacteria</taxon>
        <taxon>Pseudomonadati</taxon>
        <taxon>Pseudomonadota</taxon>
        <taxon>Gammaproteobacteria</taxon>
        <taxon>Pseudomonadales</taxon>
        <taxon>Pseudomonadaceae</taxon>
        <taxon>Pseudomonas</taxon>
    </lineage>
</organism>
<feature type="non-terminal residue" evidence="5">
    <location>
        <position position="76"/>
    </location>
</feature>
<dbReference type="SUPFAM" id="SSF46955">
    <property type="entry name" value="Putative DNA-binding domain"/>
    <property type="match status" value="1"/>
</dbReference>
<feature type="domain" description="TRNA-binding" evidence="4">
    <location>
        <begin position="39"/>
        <end position="76"/>
    </location>
</feature>
<dbReference type="InterPro" id="IPR002547">
    <property type="entry name" value="tRNA-bd_dom"/>
</dbReference>
<protein>
    <recommendedName>
        <fullName evidence="4">tRNA-binding domain-containing protein</fullName>
    </recommendedName>
</protein>
<dbReference type="SUPFAM" id="SSF50249">
    <property type="entry name" value="Nucleic acid-binding proteins"/>
    <property type="match status" value="1"/>
</dbReference>
<dbReference type="Gene3D" id="2.40.50.140">
    <property type="entry name" value="Nucleic acid-binding proteins"/>
    <property type="match status" value="1"/>
</dbReference>
<keyword evidence="1 3" id="KW-0820">tRNA-binding</keyword>
<gene>
    <name evidence="5" type="ORF">NS96R_21325</name>
</gene>
<evidence type="ECO:0000256" key="3">
    <source>
        <dbReference type="PROSITE-ProRule" id="PRU00209"/>
    </source>
</evidence>
<evidence type="ECO:0000259" key="4">
    <source>
        <dbReference type="PROSITE" id="PS50886"/>
    </source>
</evidence>
<name>A0AAJ0PD56_9PSED</name>
<keyword evidence="2 3" id="KW-0694">RNA-binding</keyword>
<evidence type="ECO:0000313" key="5">
    <source>
        <dbReference type="EMBL" id="KTT11096.1"/>
    </source>
</evidence>
<dbReference type="EMBL" id="LDSN01000145">
    <property type="protein sequence ID" value="KTT11096.1"/>
    <property type="molecule type" value="Genomic_DNA"/>
</dbReference>
<evidence type="ECO:0000256" key="1">
    <source>
        <dbReference type="ARBA" id="ARBA00022555"/>
    </source>
</evidence>